<evidence type="ECO:0000313" key="3">
    <source>
        <dbReference type="Proteomes" id="UP001551584"/>
    </source>
</evidence>
<comment type="caution">
    <text evidence="2">The sequence shown here is derived from an EMBL/GenBank/DDBJ whole genome shotgun (WGS) entry which is preliminary data.</text>
</comment>
<proteinExistence type="predicted"/>
<organism evidence="2 3">
    <name type="scientific">Streptomyces chilikensis</name>
    <dbReference type="NCBI Taxonomy" id="1194079"/>
    <lineage>
        <taxon>Bacteria</taxon>
        <taxon>Bacillati</taxon>
        <taxon>Actinomycetota</taxon>
        <taxon>Actinomycetes</taxon>
        <taxon>Kitasatosporales</taxon>
        <taxon>Streptomycetaceae</taxon>
        <taxon>Streptomyces</taxon>
    </lineage>
</organism>
<feature type="region of interest" description="Disordered" evidence="1">
    <location>
        <begin position="139"/>
        <end position="166"/>
    </location>
</feature>
<accession>A0ABV3EUS8</accession>
<evidence type="ECO:0008006" key="4">
    <source>
        <dbReference type="Google" id="ProtNLM"/>
    </source>
</evidence>
<name>A0ABV3EUS8_9ACTN</name>
<evidence type="ECO:0000313" key="2">
    <source>
        <dbReference type="EMBL" id="MEU9579983.1"/>
    </source>
</evidence>
<dbReference type="RefSeq" id="WP_280869693.1">
    <property type="nucleotide sequence ID" value="NZ_JBEZNA010000061.1"/>
</dbReference>
<sequence length="166" mass="18145">MDRSTGPEAGDDNGEMTLVIPLEAGAGAANLRRGVEALSSFKKSVDAVLDELNGSPANPNQVESLTLTRETLAGGGAFGEAVGLYSQYSRAHERVTSLSRTLGLQIEALRIAVHGADIGFDNLEEEARRRFHEIQVELDREQKQQEREQKQQELAHNAERQSKAGY</sequence>
<gene>
    <name evidence="2" type="ORF">AB0D95_22375</name>
</gene>
<protein>
    <recommendedName>
        <fullName evidence="4">PE domain-containing protein</fullName>
    </recommendedName>
</protein>
<reference evidence="2 3" key="1">
    <citation type="submission" date="2024-06" db="EMBL/GenBank/DDBJ databases">
        <title>The Natural Products Discovery Center: Release of the First 8490 Sequenced Strains for Exploring Actinobacteria Biosynthetic Diversity.</title>
        <authorList>
            <person name="Kalkreuter E."/>
            <person name="Kautsar S.A."/>
            <person name="Yang D."/>
            <person name="Bader C.D."/>
            <person name="Teijaro C.N."/>
            <person name="Fluegel L."/>
            <person name="Davis C.M."/>
            <person name="Simpson J.R."/>
            <person name="Lauterbach L."/>
            <person name="Steele A.D."/>
            <person name="Gui C."/>
            <person name="Meng S."/>
            <person name="Li G."/>
            <person name="Viehrig K."/>
            <person name="Ye F."/>
            <person name="Su P."/>
            <person name="Kiefer A.F."/>
            <person name="Nichols A."/>
            <person name="Cepeda A.J."/>
            <person name="Yan W."/>
            <person name="Fan B."/>
            <person name="Jiang Y."/>
            <person name="Adhikari A."/>
            <person name="Zheng C.-J."/>
            <person name="Schuster L."/>
            <person name="Cowan T.M."/>
            <person name="Smanski M.J."/>
            <person name="Chevrette M.G."/>
            <person name="De Carvalho L.P.S."/>
            <person name="Shen B."/>
        </authorList>
    </citation>
    <scope>NUCLEOTIDE SEQUENCE [LARGE SCALE GENOMIC DNA]</scope>
    <source>
        <strain evidence="2 3">NPDC048117</strain>
    </source>
</reference>
<dbReference type="EMBL" id="JBEZNA010000061">
    <property type="protein sequence ID" value="MEU9579983.1"/>
    <property type="molecule type" value="Genomic_DNA"/>
</dbReference>
<evidence type="ECO:0000256" key="1">
    <source>
        <dbReference type="SAM" id="MobiDB-lite"/>
    </source>
</evidence>
<keyword evidence="3" id="KW-1185">Reference proteome</keyword>
<dbReference type="Proteomes" id="UP001551584">
    <property type="component" value="Unassembled WGS sequence"/>
</dbReference>